<dbReference type="EMBL" id="JASPKZ010000001">
    <property type="protein sequence ID" value="KAJ9601831.1"/>
    <property type="molecule type" value="Genomic_DNA"/>
</dbReference>
<keyword evidence="2" id="KW-1185">Reference proteome</keyword>
<dbReference type="AlphaFoldDB" id="A0AAD8ANF9"/>
<accession>A0AAD8ANF9</accession>
<sequence length="55" mass="6218">FPMTDLDCILFFSEILNSSLHSPSIVPIQRKSYIICQPTTHFATVRLPIKPTRGS</sequence>
<evidence type="ECO:0000313" key="1">
    <source>
        <dbReference type="EMBL" id="KAJ9601831.1"/>
    </source>
</evidence>
<protein>
    <submittedName>
        <fullName evidence="1">Uncharacterized protein</fullName>
    </submittedName>
</protein>
<name>A0AAD8ANF9_DIPPU</name>
<evidence type="ECO:0000313" key="2">
    <source>
        <dbReference type="Proteomes" id="UP001233999"/>
    </source>
</evidence>
<reference evidence="1" key="2">
    <citation type="submission" date="2023-05" db="EMBL/GenBank/DDBJ databases">
        <authorList>
            <person name="Fouks B."/>
        </authorList>
    </citation>
    <scope>NUCLEOTIDE SEQUENCE</scope>
    <source>
        <strain evidence="1">Stay&amp;Tobe</strain>
        <tissue evidence="1">Testes</tissue>
    </source>
</reference>
<feature type="non-terminal residue" evidence="1">
    <location>
        <position position="55"/>
    </location>
</feature>
<feature type="non-terminal residue" evidence="1">
    <location>
        <position position="1"/>
    </location>
</feature>
<dbReference type="Proteomes" id="UP001233999">
    <property type="component" value="Unassembled WGS sequence"/>
</dbReference>
<reference evidence="1" key="1">
    <citation type="journal article" date="2023" name="IScience">
        <title>Live-bearing cockroach genome reveals convergent evolutionary mechanisms linked to viviparity in insects and beyond.</title>
        <authorList>
            <person name="Fouks B."/>
            <person name="Harrison M.C."/>
            <person name="Mikhailova A.A."/>
            <person name="Marchal E."/>
            <person name="English S."/>
            <person name="Carruthers M."/>
            <person name="Jennings E.C."/>
            <person name="Chiamaka E.L."/>
            <person name="Frigard R.A."/>
            <person name="Pippel M."/>
            <person name="Attardo G.M."/>
            <person name="Benoit J.B."/>
            <person name="Bornberg-Bauer E."/>
            <person name="Tobe S.S."/>
        </authorList>
    </citation>
    <scope>NUCLEOTIDE SEQUENCE</scope>
    <source>
        <strain evidence="1">Stay&amp;Tobe</strain>
    </source>
</reference>
<gene>
    <name evidence="1" type="ORF">L9F63_000013</name>
</gene>
<comment type="caution">
    <text evidence="1">The sequence shown here is derived from an EMBL/GenBank/DDBJ whole genome shotgun (WGS) entry which is preliminary data.</text>
</comment>
<proteinExistence type="predicted"/>
<organism evidence="1 2">
    <name type="scientific">Diploptera punctata</name>
    <name type="common">Pacific beetle cockroach</name>
    <dbReference type="NCBI Taxonomy" id="6984"/>
    <lineage>
        <taxon>Eukaryota</taxon>
        <taxon>Metazoa</taxon>
        <taxon>Ecdysozoa</taxon>
        <taxon>Arthropoda</taxon>
        <taxon>Hexapoda</taxon>
        <taxon>Insecta</taxon>
        <taxon>Pterygota</taxon>
        <taxon>Neoptera</taxon>
        <taxon>Polyneoptera</taxon>
        <taxon>Dictyoptera</taxon>
        <taxon>Blattodea</taxon>
        <taxon>Blaberoidea</taxon>
        <taxon>Blaberidae</taxon>
        <taxon>Diplopterinae</taxon>
        <taxon>Diploptera</taxon>
    </lineage>
</organism>